<dbReference type="OrthoDB" id="3215945at2759"/>
<proteinExistence type="predicted"/>
<feature type="region of interest" description="Disordered" evidence="1">
    <location>
        <begin position="1"/>
        <end position="193"/>
    </location>
</feature>
<evidence type="ECO:0000256" key="1">
    <source>
        <dbReference type="SAM" id="MobiDB-lite"/>
    </source>
</evidence>
<feature type="region of interest" description="Disordered" evidence="1">
    <location>
        <begin position="270"/>
        <end position="373"/>
    </location>
</feature>
<comment type="caution">
    <text evidence="2">The sequence shown here is derived from an EMBL/GenBank/DDBJ whole genome shotgun (WGS) entry which is preliminary data.</text>
</comment>
<organism evidence="2 3">
    <name type="scientific">Russula ochroleuca</name>
    <dbReference type="NCBI Taxonomy" id="152965"/>
    <lineage>
        <taxon>Eukaryota</taxon>
        <taxon>Fungi</taxon>
        <taxon>Dikarya</taxon>
        <taxon>Basidiomycota</taxon>
        <taxon>Agaricomycotina</taxon>
        <taxon>Agaricomycetes</taxon>
        <taxon>Russulales</taxon>
        <taxon>Russulaceae</taxon>
        <taxon>Russula</taxon>
    </lineage>
</organism>
<evidence type="ECO:0000313" key="2">
    <source>
        <dbReference type="EMBL" id="KAF8486457.1"/>
    </source>
</evidence>
<name>A0A9P5N5C0_9AGAM</name>
<feature type="compositionally biased region" description="Polar residues" evidence="1">
    <location>
        <begin position="125"/>
        <end position="148"/>
    </location>
</feature>
<dbReference type="AlphaFoldDB" id="A0A9P5N5C0"/>
<dbReference type="Proteomes" id="UP000759537">
    <property type="component" value="Unassembled WGS sequence"/>
</dbReference>
<keyword evidence="3" id="KW-1185">Reference proteome</keyword>
<feature type="compositionally biased region" description="Polar residues" evidence="1">
    <location>
        <begin position="270"/>
        <end position="283"/>
    </location>
</feature>
<accession>A0A9P5N5C0</accession>
<feature type="compositionally biased region" description="Polar residues" evidence="1">
    <location>
        <begin position="94"/>
        <end position="107"/>
    </location>
</feature>
<gene>
    <name evidence="2" type="ORF">DFH94DRAFT_184691</name>
</gene>
<sequence length="373" mass="40747">MSRQYQNPNYHSGYSQTPYPYPTPSQQSGQVTQPLSNTRDTHSGHSSRHAYASYPDEGSLQPQPTGRRYGSHSPYAGPVPIPEPQGSPVGHPQTYLTPSQATPNLTVDTHKHERRGSYGYRPSAGSPSDSHQFYASDVSATGSGSNFYSRPGGQSRPGGYTSADSQPQDWDTSEYDEELDSRTKGPRDSPVGTNRLRPLCRLPYCNNHVFFDRRVNELREWCSEEHMEAAIERRVEKPCKTCEEWPRRNGYKFCSGDVCRYPGVPPSHTTPNLTVGTHQQGRQGSYGHPPPTGTGSSSDSHRFYPVGGSDAGGGSNFYPHPGVQSHPGGGYAVTEAQPQNRSAVGYNEGRQGHGPQSRAPGNQPVGGHSKRCT</sequence>
<evidence type="ECO:0000313" key="3">
    <source>
        <dbReference type="Proteomes" id="UP000759537"/>
    </source>
</evidence>
<dbReference type="EMBL" id="WHVB01000002">
    <property type="protein sequence ID" value="KAF8486457.1"/>
    <property type="molecule type" value="Genomic_DNA"/>
</dbReference>
<protein>
    <submittedName>
        <fullName evidence="2">Uncharacterized protein</fullName>
    </submittedName>
</protein>
<reference evidence="2" key="1">
    <citation type="submission" date="2019-10" db="EMBL/GenBank/DDBJ databases">
        <authorList>
            <consortium name="DOE Joint Genome Institute"/>
            <person name="Kuo A."/>
            <person name="Miyauchi S."/>
            <person name="Kiss E."/>
            <person name="Drula E."/>
            <person name="Kohler A."/>
            <person name="Sanchez-Garcia M."/>
            <person name="Andreopoulos B."/>
            <person name="Barry K.W."/>
            <person name="Bonito G."/>
            <person name="Buee M."/>
            <person name="Carver A."/>
            <person name="Chen C."/>
            <person name="Cichocki N."/>
            <person name="Clum A."/>
            <person name="Culley D."/>
            <person name="Crous P.W."/>
            <person name="Fauchery L."/>
            <person name="Girlanda M."/>
            <person name="Hayes R."/>
            <person name="Keri Z."/>
            <person name="LaButti K."/>
            <person name="Lipzen A."/>
            <person name="Lombard V."/>
            <person name="Magnuson J."/>
            <person name="Maillard F."/>
            <person name="Morin E."/>
            <person name="Murat C."/>
            <person name="Nolan M."/>
            <person name="Ohm R."/>
            <person name="Pangilinan J."/>
            <person name="Pereira M."/>
            <person name="Perotto S."/>
            <person name="Peter M."/>
            <person name="Riley R."/>
            <person name="Sitrit Y."/>
            <person name="Stielow B."/>
            <person name="Szollosi G."/>
            <person name="Zifcakova L."/>
            <person name="Stursova M."/>
            <person name="Spatafora J.W."/>
            <person name="Tedersoo L."/>
            <person name="Vaario L.-M."/>
            <person name="Yamada A."/>
            <person name="Yan M."/>
            <person name="Wang P."/>
            <person name="Xu J."/>
            <person name="Bruns T."/>
            <person name="Baldrian P."/>
            <person name="Vilgalys R."/>
            <person name="Henrissat B."/>
            <person name="Grigoriev I.V."/>
            <person name="Hibbett D."/>
            <person name="Nagy L.G."/>
            <person name="Martin F.M."/>
        </authorList>
    </citation>
    <scope>NUCLEOTIDE SEQUENCE</scope>
    <source>
        <strain evidence="2">Prilba</strain>
    </source>
</reference>
<feature type="compositionally biased region" description="Polar residues" evidence="1">
    <location>
        <begin position="1"/>
        <end position="10"/>
    </location>
</feature>
<reference evidence="2" key="2">
    <citation type="journal article" date="2020" name="Nat. Commun.">
        <title>Large-scale genome sequencing of mycorrhizal fungi provides insights into the early evolution of symbiotic traits.</title>
        <authorList>
            <person name="Miyauchi S."/>
            <person name="Kiss E."/>
            <person name="Kuo A."/>
            <person name="Drula E."/>
            <person name="Kohler A."/>
            <person name="Sanchez-Garcia M."/>
            <person name="Morin E."/>
            <person name="Andreopoulos B."/>
            <person name="Barry K.W."/>
            <person name="Bonito G."/>
            <person name="Buee M."/>
            <person name="Carver A."/>
            <person name="Chen C."/>
            <person name="Cichocki N."/>
            <person name="Clum A."/>
            <person name="Culley D."/>
            <person name="Crous P.W."/>
            <person name="Fauchery L."/>
            <person name="Girlanda M."/>
            <person name="Hayes R.D."/>
            <person name="Keri Z."/>
            <person name="LaButti K."/>
            <person name="Lipzen A."/>
            <person name="Lombard V."/>
            <person name="Magnuson J."/>
            <person name="Maillard F."/>
            <person name="Murat C."/>
            <person name="Nolan M."/>
            <person name="Ohm R.A."/>
            <person name="Pangilinan J."/>
            <person name="Pereira M.F."/>
            <person name="Perotto S."/>
            <person name="Peter M."/>
            <person name="Pfister S."/>
            <person name="Riley R."/>
            <person name="Sitrit Y."/>
            <person name="Stielow J.B."/>
            <person name="Szollosi G."/>
            <person name="Zifcakova L."/>
            <person name="Stursova M."/>
            <person name="Spatafora J.W."/>
            <person name="Tedersoo L."/>
            <person name="Vaario L.M."/>
            <person name="Yamada A."/>
            <person name="Yan M."/>
            <person name="Wang P."/>
            <person name="Xu J."/>
            <person name="Bruns T."/>
            <person name="Baldrian P."/>
            <person name="Vilgalys R."/>
            <person name="Dunand C."/>
            <person name="Henrissat B."/>
            <person name="Grigoriev I.V."/>
            <person name="Hibbett D."/>
            <person name="Nagy L.G."/>
            <person name="Martin F.M."/>
        </authorList>
    </citation>
    <scope>NUCLEOTIDE SEQUENCE</scope>
    <source>
        <strain evidence="2">Prilba</strain>
    </source>
</reference>
<feature type="compositionally biased region" description="Low complexity" evidence="1">
    <location>
        <begin position="12"/>
        <end position="30"/>
    </location>
</feature>